<dbReference type="InterPro" id="IPR030184">
    <property type="entry name" value="WAT1-related"/>
</dbReference>
<comment type="similarity">
    <text evidence="2 6">Belongs to the drug/metabolite transporter (DMT) superfamily. Plant drug/metabolite exporter (P-DME) (TC 2.A.7.4) family.</text>
</comment>
<evidence type="ECO:0000256" key="1">
    <source>
        <dbReference type="ARBA" id="ARBA00004141"/>
    </source>
</evidence>
<evidence type="ECO:0000259" key="8">
    <source>
        <dbReference type="Pfam" id="PF00892"/>
    </source>
</evidence>
<evidence type="ECO:0000256" key="3">
    <source>
        <dbReference type="ARBA" id="ARBA00022692"/>
    </source>
</evidence>
<dbReference type="SUPFAM" id="SSF103481">
    <property type="entry name" value="Multidrug resistance efflux transporter EmrE"/>
    <property type="match status" value="2"/>
</dbReference>
<keyword evidence="3 6" id="KW-0812">Transmembrane</keyword>
<gene>
    <name evidence="9" type="ORF">URODEC1_LOCUS59456</name>
</gene>
<evidence type="ECO:0000256" key="4">
    <source>
        <dbReference type="ARBA" id="ARBA00022989"/>
    </source>
</evidence>
<feature type="transmembrane region" description="Helical" evidence="6">
    <location>
        <begin position="273"/>
        <end position="292"/>
    </location>
</feature>
<evidence type="ECO:0000313" key="9">
    <source>
        <dbReference type="EMBL" id="CAL4988873.1"/>
    </source>
</evidence>
<protein>
    <recommendedName>
        <fullName evidence="6">WAT1-related protein</fullName>
    </recommendedName>
</protein>
<dbReference type="PANTHER" id="PTHR31218">
    <property type="entry name" value="WAT1-RELATED PROTEIN"/>
    <property type="match status" value="1"/>
</dbReference>
<feature type="transmembrane region" description="Helical" evidence="6">
    <location>
        <begin position="7"/>
        <end position="28"/>
    </location>
</feature>
<evidence type="ECO:0000256" key="6">
    <source>
        <dbReference type="RuleBase" id="RU363077"/>
    </source>
</evidence>
<organism evidence="9 10">
    <name type="scientific">Urochloa decumbens</name>
    <dbReference type="NCBI Taxonomy" id="240449"/>
    <lineage>
        <taxon>Eukaryota</taxon>
        <taxon>Viridiplantae</taxon>
        <taxon>Streptophyta</taxon>
        <taxon>Embryophyta</taxon>
        <taxon>Tracheophyta</taxon>
        <taxon>Spermatophyta</taxon>
        <taxon>Magnoliopsida</taxon>
        <taxon>Liliopsida</taxon>
        <taxon>Poales</taxon>
        <taxon>Poaceae</taxon>
        <taxon>PACMAD clade</taxon>
        <taxon>Panicoideae</taxon>
        <taxon>Panicodae</taxon>
        <taxon>Paniceae</taxon>
        <taxon>Melinidinae</taxon>
        <taxon>Urochloa</taxon>
    </lineage>
</organism>
<dbReference type="InterPro" id="IPR000620">
    <property type="entry name" value="EamA_dom"/>
</dbReference>
<feature type="transmembrane region" description="Helical" evidence="6">
    <location>
        <begin position="68"/>
        <end position="87"/>
    </location>
</feature>
<feature type="transmembrane region" description="Helical" evidence="6">
    <location>
        <begin position="176"/>
        <end position="195"/>
    </location>
</feature>
<feature type="region of interest" description="Disordered" evidence="7">
    <location>
        <begin position="327"/>
        <end position="352"/>
    </location>
</feature>
<feature type="transmembrane region" description="Helical" evidence="6">
    <location>
        <begin position="34"/>
        <end position="56"/>
    </location>
</feature>
<keyword evidence="10" id="KW-1185">Reference proteome</keyword>
<accession>A0ABC9B1N0</accession>
<name>A0ABC9B1N0_9POAL</name>
<feature type="transmembrane region" description="Helical" evidence="6">
    <location>
        <begin position="207"/>
        <end position="228"/>
    </location>
</feature>
<evidence type="ECO:0000256" key="5">
    <source>
        <dbReference type="ARBA" id="ARBA00023136"/>
    </source>
</evidence>
<dbReference type="GO" id="GO:0016020">
    <property type="term" value="C:membrane"/>
    <property type="evidence" value="ECO:0007669"/>
    <property type="project" value="UniProtKB-SubCell"/>
</dbReference>
<evidence type="ECO:0000256" key="7">
    <source>
        <dbReference type="SAM" id="MobiDB-lite"/>
    </source>
</evidence>
<evidence type="ECO:0000256" key="2">
    <source>
        <dbReference type="ARBA" id="ARBA00007635"/>
    </source>
</evidence>
<dbReference type="EMBL" id="OZ075133">
    <property type="protein sequence ID" value="CAL4988873.1"/>
    <property type="molecule type" value="Genomic_DNA"/>
</dbReference>
<dbReference type="InterPro" id="IPR037185">
    <property type="entry name" value="EmrE-like"/>
</dbReference>
<feature type="domain" description="EamA" evidence="8">
    <location>
        <begin position="178"/>
        <end position="315"/>
    </location>
</feature>
<comment type="subcellular location">
    <subcellularLocation>
        <location evidence="1 6">Membrane</location>
        <topology evidence="1 6">Multi-pass membrane protein</topology>
    </subcellularLocation>
</comment>
<dbReference type="Pfam" id="PF00892">
    <property type="entry name" value="EamA"/>
    <property type="match status" value="2"/>
</dbReference>
<dbReference type="Proteomes" id="UP001497457">
    <property type="component" value="Chromosome 23rd"/>
</dbReference>
<evidence type="ECO:0000313" key="10">
    <source>
        <dbReference type="Proteomes" id="UP001497457"/>
    </source>
</evidence>
<keyword evidence="5 6" id="KW-0472">Membrane</keyword>
<keyword evidence="4 6" id="KW-1133">Transmembrane helix</keyword>
<feature type="transmembrane region" description="Helical" evidence="6">
    <location>
        <begin position="129"/>
        <end position="150"/>
    </location>
</feature>
<feature type="transmembrane region" description="Helical" evidence="6">
    <location>
        <begin position="240"/>
        <end position="261"/>
    </location>
</feature>
<feature type="domain" description="EamA" evidence="8">
    <location>
        <begin position="7"/>
        <end position="147"/>
    </location>
</feature>
<reference evidence="9" key="1">
    <citation type="submission" date="2024-10" db="EMBL/GenBank/DDBJ databases">
        <authorList>
            <person name="Ryan C."/>
        </authorList>
    </citation>
    <scope>NUCLEOTIDE SEQUENCE [LARGE SCALE GENOMIC DNA]</scope>
</reference>
<dbReference type="AlphaFoldDB" id="A0ABC9B1N0"/>
<feature type="transmembrane region" description="Helical" evidence="6">
    <location>
        <begin position="93"/>
        <end position="117"/>
    </location>
</feature>
<feature type="compositionally biased region" description="Basic and acidic residues" evidence="7">
    <location>
        <begin position="340"/>
        <end position="352"/>
    </location>
</feature>
<feature type="transmembrane region" description="Helical" evidence="6">
    <location>
        <begin position="298"/>
        <end position="317"/>
    </location>
</feature>
<sequence>MESKKPYVIAIIVQMIYTGMFIISKAAFDKGMDTFVFIFYRQAASSILLLPIAVFLERKNAPSISLQMILKLFLYAFIGNTFSLNLYNVSMKLTSATVASATFNSQPVVTFCLALLLRMEVVKLRSSSGIAKVTGVALCLAGVLVIALYIGPGLSPINHHRAFAVHALTAPSRATWIKGTFLMVLANMSWSLWIVKQAAVLKEFPNKILMTLSQCIFSTVQSFIVALVAERDFSKWKLHLDISLLAIIYTGFMVNGVSFYLQAWCVEMKGPVFLTIWTPLCLIFTIFCSSIIGEIVHLGSIVGGILLVGGLYCVLWGKNKENKTAQSNRVNTMDNGVQDEQEHRQTEEDKKGRIDQKEATLGFTVDQV</sequence>
<proteinExistence type="inferred from homology"/>